<dbReference type="PANTHER" id="PTHR12764">
    <property type="entry name" value="WD REPEAT DOMAIN-RELATED"/>
    <property type="match status" value="1"/>
</dbReference>
<evidence type="ECO:0000256" key="7">
    <source>
        <dbReference type="PROSITE-ProRule" id="PRU00221"/>
    </source>
</evidence>
<evidence type="ECO:0000313" key="12">
    <source>
        <dbReference type="Proteomes" id="UP000195570"/>
    </source>
</evidence>
<feature type="domain" description="IFT122 first beta-propeller" evidence="9">
    <location>
        <begin position="22"/>
        <end position="190"/>
    </location>
</feature>
<dbReference type="SMART" id="SM00320">
    <property type="entry name" value="WD40"/>
    <property type="match status" value="7"/>
</dbReference>
<dbReference type="InterPro" id="IPR056152">
    <property type="entry name" value="Beta-prop_IFT122_2nd"/>
</dbReference>
<dbReference type="GO" id="GO:1905515">
    <property type="term" value="P:non-motile cilium assembly"/>
    <property type="evidence" value="ECO:0007669"/>
    <property type="project" value="TreeGrafter"/>
</dbReference>
<protein>
    <recommendedName>
        <fullName evidence="2">Intraflagellar transport protein 122 homolog</fullName>
    </recommendedName>
</protein>
<name>A0A1G4I190_TRYEQ</name>
<evidence type="ECO:0000256" key="2">
    <source>
        <dbReference type="ARBA" id="ARBA00019442"/>
    </source>
</evidence>
<dbReference type="InterPro" id="IPR015943">
    <property type="entry name" value="WD40/YVTN_repeat-like_dom_sf"/>
</dbReference>
<feature type="repeat" description="WD" evidence="7">
    <location>
        <begin position="55"/>
        <end position="96"/>
    </location>
</feature>
<keyword evidence="12" id="KW-1185">Reference proteome</keyword>
<evidence type="ECO:0000256" key="3">
    <source>
        <dbReference type="ARBA" id="ARBA00022574"/>
    </source>
</evidence>
<dbReference type="InterPro" id="IPR036322">
    <property type="entry name" value="WD40_repeat_dom_sf"/>
</dbReference>
<dbReference type="Pfam" id="PF23381">
    <property type="entry name" value="Beta-prop_IFT122_1st"/>
    <property type="match status" value="2"/>
</dbReference>
<feature type="domain" description="Intraflagellar transport protein 122 homolog TPR" evidence="10">
    <location>
        <begin position="563"/>
        <end position="944"/>
    </location>
</feature>
<dbReference type="PROSITE" id="PS50082">
    <property type="entry name" value="WD_REPEATS_2"/>
    <property type="match status" value="1"/>
</dbReference>
<keyword evidence="4" id="KW-0677">Repeat</keyword>
<evidence type="ECO:0000259" key="8">
    <source>
        <dbReference type="Pfam" id="PF23377"/>
    </source>
</evidence>
<evidence type="ECO:0000313" key="11">
    <source>
        <dbReference type="EMBL" id="SCU65428.1"/>
    </source>
</evidence>
<evidence type="ECO:0000256" key="1">
    <source>
        <dbReference type="ARBA" id="ARBA00004138"/>
    </source>
</evidence>
<evidence type="ECO:0000259" key="9">
    <source>
        <dbReference type="Pfam" id="PF23381"/>
    </source>
</evidence>
<dbReference type="PROSITE" id="PS50294">
    <property type="entry name" value="WD_REPEATS_REGION"/>
    <property type="match status" value="1"/>
</dbReference>
<organism evidence="11 12">
    <name type="scientific">Trypanosoma equiperdum</name>
    <dbReference type="NCBI Taxonomy" id="5694"/>
    <lineage>
        <taxon>Eukaryota</taxon>
        <taxon>Discoba</taxon>
        <taxon>Euglenozoa</taxon>
        <taxon>Kinetoplastea</taxon>
        <taxon>Metakinetoplastina</taxon>
        <taxon>Trypanosomatida</taxon>
        <taxon>Trypanosomatidae</taxon>
        <taxon>Trypanosoma</taxon>
    </lineage>
</organism>
<keyword evidence="6" id="KW-0966">Cell projection</keyword>
<dbReference type="GO" id="GO:0061512">
    <property type="term" value="P:protein localization to cilium"/>
    <property type="evidence" value="ECO:0007669"/>
    <property type="project" value="TreeGrafter"/>
</dbReference>
<proteinExistence type="predicted"/>
<dbReference type="Proteomes" id="UP000195570">
    <property type="component" value="Unassembled WGS sequence"/>
</dbReference>
<dbReference type="PANTHER" id="PTHR12764:SF4">
    <property type="entry name" value="INTRAFLAGELLAR TRANSPORT PROTEIN 122 HOMOLOG"/>
    <property type="match status" value="1"/>
</dbReference>
<dbReference type="GO" id="GO:0030991">
    <property type="term" value="C:intraciliary transport particle A"/>
    <property type="evidence" value="ECO:0007669"/>
    <property type="project" value="TreeGrafter"/>
</dbReference>
<keyword evidence="3 7" id="KW-0853">WD repeat</keyword>
<evidence type="ECO:0000256" key="6">
    <source>
        <dbReference type="ARBA" id="ARBA00023273"/>
    </source>
</evidence>
<dbReference type="GO" id="GO:0097730">
    <property type="term" value="C:non-motile cilium"/>
    <property type="evidence" value="ECO:0007669"/>
    <property type="project" value="TreeGrafter"/>
</dbReference>
<dbReference type="RefSeq" id="XP_067077035.1">
    <property type="nucleotide sequence ID" value="XM_067220934.1"/>
</dbReference>
<dbReference type="GO" id="GO:0035721">
    <property type="term" value="P:intraciliary retrograde transport"/>
    <property type="evidence" value="ECO:0007669"/>
    <property type="project" value="TreeGrafter"/>
</dbReference>
<evidence type="ECO:0000256" key="4">
    <source>
        <dbReference type="ARBA" id="ARBA00022737"/>
    </source>
</evidence>
<evidence type="ECO:0000259" key="10">
    <source>
        <dbReference type="Pfam" id="PF25295"/>
    </source>
</evidence>
<reference evidence="11" key="1">
    <citation type="submission" date="2016-09" db="EMBL/GenBank/DDBJ databases">
        <authorList>
            <person name="Hebert L."/>
            <person name="Moumen B."/>
        </authorList>
    </citation>
    <scope>NUCLEOTIDE SEQUENCE [LARGE SCALE GENOMIC DNA]</scope>
    <source>
        <strain evidence="11">OVI</strain>
    </source>
</reference>
<comment type="caution">
    <text evidence="11">The sequence shown here is derived from an EMBL/GenBank/DDBJ whole genome shotgun (WGS) entry which is preliminary data.</text>
</comment>
<dbReference type="Gene3D" id="1.25.40.470">
    <property type="match status" value="1"/>
</dbReference>
<dbReference type="FunFam" id="1.25.40.470:FF:000029">
    <property type="entry name" value="Intraflagellar transport protein 122"/>
    <property type="match status" value="1"/>
</dbReference>
<dbReference type="Gene3D" id="2.130.10.10">
    <property type="entry name" value="YVTN repeat-like/Quinoprotein amine dehydrogenase"/>
    <property type="match status" value="2"/>
</dbReference>
<feature type="domain" description="IFT122 first beta-propeller" evidence="9">
    <location>
        <begin position="192"/>
        <end position="289"/>
    </location>
</feature>
<sequence length="1242" mass="139428">MLNTVKWAEHSGAEDEPNPPVYSLSYHPSGETIVAGCGVRVVVFDATTGAVRLSLKGHTDAVYTVTCFSDGKYFASGGADKTVILWTIDGEGVLKYQHRESVQALAHNPVTGGLVSVAGRDYGTWSAEQMKVGKSSLPAKGLCCAWSRNGQTLAIGLSDGSIIFVPSQGGEKVTVKRTAPVWAVVFSPISESGADVLVVGSCDRRLSFYTSDGKPASKEKEISCEPCSLSFYGGGKFLLVGGSNCEVSLFTKDGNLLVKVADADDCIWSVQASPKHQQLCCGTNSGVLKVVDINIPVVHSIFNDQFVFRDKMSDAVVHQLTLDKRLRIPCNGYIIKLAVYRDRVAVQLCDKFIVFELFYDDERKMKFQNVAIIRKRVSCDHLCVTFNGLVICCDRRLTMYDFQGNMRQEWTVESSVCCIKVIGGVEGRECLLLGLKNGLTLRMFVDNPFPTTLAKVNNSVKALDLSCDKTKLAVVDDNGLLQAFDLRNKNEVLFMANGVQAVAWNSEYDDMICYTTAVNTLNIKTGALPPHEQRLPGYVIGFKANRVFNVCGTIVDKIDVPHSQSLYRYIEKRDFESAHRIARLGVPDGDWKMLGMHAMMHLQLDVARKAFINIREVKLVELLNRLEMQQRLKGSKGEEDDGLLMGDIFAFQGKYQEASRHFLKAGHENKAIDMFCDLKMWTDAQRVCSNESHLKELIRQQARWAEDSENYIEAAALFQACGDKSRAIAMLCNAGDADKLMEMCRAMSKSEVALITECANYFKKQKLMQPAMYAYEKVGDYRSLICLHMEMKEWRKAFALLDLYPQYIREVYVPWANWLADNGNFTAALDAYRKAKWPREAVRMMESLAANSVICRRFQEAAFYFIHLAGEYGVLEDDQQLTEAEWAVRMKRSAECVRRAEIYYAYHFVYLHVTQPFTYDEVTLFNASRFVIAMTSNTTVPLNVGRGEVLYTLAHIASQLDMTRTARMAFERLHNVVLPTKVMEQIDVDSLVLRSKGFNDNEDLLDVCFRCKQIVQQFANAGDRCPTCAHPFVRSFVTFVNLPLVEFTLSNELSDTEAERIILTGAGRKNTENKTDGNNGEYNGWKADTGADVITFAEEEDNIDALMDHQLAALGRGGAMGTDPFSAQLKYILRPGRTNKGYQPFVVNADMLCRMRRDEVFIVKAGFGKLPVQNKYYRLVNRSVGIILCPGCQHFFKDDDYEYECMKGNGCPLCQYRMGKKPEKSMTKVLNDVLASMEKKKE</sequence>
<comment type="subcellular location">
    <subcellularLocation>
        <location evidence="1">Cell projection</location>
        <location evidence="1">Cilium</location>
    </subcellularLocation>
</comment>
<dbReference type="GeneID" id="92374111"/>
<dbReference type="Pfam" id="PF23377">
    <property type="entry name" value="Beta-prop_IFT122_2nd"/>
    <property type="match status" value="1"/>
</dbReference>
<dbReference type="AlphaFoldDB" id="A0A1G4I190"/>
<dbReference type="InterPro" id="IPR039857">
    <property type="entry name" value="Ift122/121"/>
</dbReference>
<dbReference type="InterPro" id="IPR001680">
    <property type="entry name" value="WD40_rpt"/>
</dbReference>
<dbReference type="InterPro" id="IPR056153">
    <property type="entry name" value="Beta-prop_IFT122_1st"/>
</dbReference>
<dbReference type="EMBL" id="CZPT02000288">
    <property type="protein sequence ID" value="SCU65428.1"/>
    <property type="molecule type" value="Genomic_DNA"/>
</dbReference>
<gene>
    <name evidence="11" type="ORF">TEOVI_000017100</name>
</gene>
<keyword evidence="5" id="KW-0969">Cilium</keyword>
<dbReference type="SUPFAM" id="SSF50978">
    <property type="entry name" value="WD40 repeat-like"/>
    <property type="match status" value="2"/>
</dbReference>
<feature type="domain" description="IFT122 second beta-propeller" evidence="8">
    <location>
        <begin position="299"/>
        <end position="550"/>
    </location>
</feature>
<dbReference type="Pfam" id="PF25295">
    <property type="entry name" value="TPR_IFT122"/>
    <property type="match status" value="1"/>
</dbReference>
<dbReference type="VEuPathDB" id="TriTrypDB:TEOVI_000017100"/>
<evidence type="ECO:0000256" key="5">
    <source>
        <dbReference type="ARBA" id="ARBA00023069"/>
    </source>
</evidence>
<dbReference type="InterPro" id="IPR057411">
    <property type="entry name" value="TPR_IFT122"/>
</dbReference>
<accession>A0A1G4I190</accession>